<name>W7QG44_9ALTE</name>
<dbReference type="SUPFAM" id="SSF53822">
    <property type="entry name" value="Periplasmic binding protein-like I"/>
    <property type="match status" value="1"/>
</dbReference>
<evidence type="ECO:0000313" key="5">
    <source>
        <dbReference type="EMBL" id="EWH11909.1"/>
    </source>
</evidence>
<dbReference type="EMBL" id="ARZY01000002">
    <property type="protein sequence ID" value="EWH11909.1"/>
    <property type="molecule type" value="Genomic_DNA"/>
</dbReference>
<evidence type="ECO:0000256" key="3">
    <source>
        <dbReference type="ARBA" id="ARBA00022729"/>
    </source>
</evidence>
<keyword evidence="6" id="KW-1185">Reference proteome</keyword>
<reference evidence="5 6" key="1">
    <citation type="journal article" date="2014" name="Genome Announc.">
        <title>Draft Genome Sequence of the Agar-Degrading Bacterium Catenovulum sp. Strain DS-2, Isolated from Intestines of Haliotis diversicolor.</title>
        <authorList>
            <person name="Shan D."/>
            <person name="Li X."/>
            <person name="Gu Z."/>
            <person name="Wei G."/>
            <person name="Gao Z."/>
            <person name="Shao Z."/>
        </authorList>
    </citation>
    <scope>NUCLEOTIDE SEQUENCE [LARGE SCALE GENOMIC DNA]</scope>
    <source>
        <strain evidence="5 6">DS-2</strain>
    </source>
</reference>
<comment type="similarity">
    <text evidence="2">Belongs to the bacterial solute-binding protein 2 family.</text>
</comment>
<dbReference type="AlphaFoldDB" id="W7QG44"/>
<dbReference type="OrthoDB" id="250606at2"/>
<feature type="domain" description="Periplasmic binding protein" evidence="4">
    <location>
        <begin position="31"/>
        <end position="287"/>
    </location>
</feature>
<dbReference type="InterPro" id="IPR025997">
    <property type="entry name" value="SBP_2_dom"/>
</dbReference>
<dbReference type="RefSeq" id="WP_051479531.1">
    <property type="nucleotide sequence ID" value="NZ_ARZY01000002.1"/>
</dbReference>
<protein>
    <submittedName>
        <fullName evidence="5">Periplasmic binding protein/LacI transcriptional regulator</fullName>
    </submittedName>
</protein>
<dbReference type="PANTHER" id="PTHR46847:SF2">
    <property type="entry name" value="ABC TRANSPORTER SUGAR-BINDING PROTEIN"/>
    <property type="match status" value="1"/>
</dbReference>
<comment type="caution">
    <text evidence="5">The sequence shown here is derived from an EMBL/GenBank/DDBJ whole genome shotgun (WGS) entry which is preliminary data.</text>
</comment>
<dbReference type="GO" id="GO:0030313">
    <property type="term" value="C:cell envelope"/>
    <property type="evidence" value="ECO:0007669"/>
    <property type="project" value="UniProtKB-SubCell"/>
</dbReference>
<dbReference type="eggNOG" id="COG1879">
    <property type="taxonomic scope" value="Bacteria"/>
</dbReference>
<sequence length="313" mass="33255">MSYKKLTIHFLLVIGLAIFTFSQKSLANLTVGVAINDLNNPFFLQIVKGAKRKADELTNGKANILVVASDYSLNRQRWQLAQLVERNTDIVVITAADQQALASDIQKAIKQGTQVIAVDVSAAGVVATVATDNVKAGFQACTHLINQLGGVGKIAIINGPNVSAVVDRVDGCNQAIAKASGIQLLQVDAQGQGSQAGGEQAMKTILATYPDVNGVFAINDPSAIGAELEAQNRGKRNIVITSVDGAPIMQQALKNSNALVSATAAQYPDLMAEKAVELGYQLKQGQKLSQQLFLIDPSLVNKNNVMQYKGWAE</sequence>
<comment type="subcellular location">
    <subcellularLocation>
        <location evidence="1">Cell envelope</location>
    </subcellularLocation>
</comment>
<dbReference type="PANTHER" id="PTHR46847">
    <property type="entry name" value="D-ALLOSE-BINDING PERIPLASMIC PROTEIN-RELATED"/>
    <property type="match status" value="1"/>
</dbReference>
<dbReference type="STRING" id="1328313.DS2_01958"/>
<organism evidence="5 6">
    <name type="scientific">Catenovulum agarivorans DS-2</name>
    <dbReference type="NCBI Taxonomy" id="1328313"/>
    <lineage>
        <taxon>Bacteria</taxon>
        <taxon>Pseudomonadati</taxon>
        <taxon>Pseudomonadota</taxon>
        <taxon>Gammaproteobacteria</taxon>
        <taxon>Alteromonadales</taxon>
        <taxon>Alteromonadaceae</taxon>
        <taxon>Catenovulum</taxon>
    </lineage>
</organism>
<dbReference type="CDD" id="cd06321">
    <property type="entry name" value="PBP1_ABC_sugar_binding-like"/>
    <property type="match status" value="1"/>
</dbReference>
<dbReference type="GO" id="GO:0055085">
    <property type="term" value="P:transmembrane transport"/>
    <property type="evidence" value="ECO:0007669"/>
    <property type="project" value="UniProtKB-ARBA"/>
</dbReference>
<dbReference type="GO" id="GO:0030246">
    <property type="term" value="F:carbohydrate binding"/>
    <property type="evidence" value="ECO:0007669"/>
    <property type="project" value="UniProtKB-ARBA"/>
</dbReference>
<evidence type="ECO:0000256" key="2">
    <source>
        <dbReference type="ARBA" id="ARBA00007639"/>
    </source>
</evidence>
<evidence type="ECO:0000313" key="6">
    <source>
        <dbReference type="Proteomes" id="UP000019276"/>
    </source>
</evidence>
<accession>W7QG44</accession>
<dbReference type="Proteomes" id="UP000019276">
    <property type="component" value="Unassembled WGS sequence"/>
</dbReference>
<dbReference type="Pfam" id="PF13407">
    <property type="entry name" value="Peripla_BP_4"/>
    <property type="match status" value="1"/>
</dbReference>
<dbReference type="Gene3D" id="3.40.50.2300">
    <property type="match status" value="2"/>
</dbReference>
<keyword evidence="3" id="KW-0732">Signal</keyword>
<evidence type="ECO:0000256" key="1">
    <source>
        <dbReference type="ARBA" id="ARBA00004196"/>
    </source>
</evidence>
<dbReference type="InterPro" id="IPR028082">
    <property type="entry name" value="Peripla_BP_I"/>
</dbReference>
<gene>
    <name evidence="5" type="ORF">DS2_01958</name>
</gene>
<proteinExistence type="inferred from homology"/>
<evidence type="ECO:0000259" key="4">
    <source>
        <dbReference type="Pfam" id="PF13407"/>
    </source>
</evidence>